<evidence type="ECO:0000256" key="1">
    <source>
        <dbReference type="ARBA" id="ARBA00004651"/>
    </source>
</evidence>
<keyword evidence="5 7" id="KW-0472">Membrane</keyword>
<feature type="transmembrane region" description="Helical" evidence="7">
    <location>
        <begin position="241"/>
        <end position="266"/>
    </location>
</feature>
<feature type="transmembrane region" description="Helical" evidence="7">
    <location>
        <begin position="65"/>
        <end position="89"/>
    </location>
</feature>
<feature type="compositionally biased region" description="Polar residues" evidence="6">
    <location>
        <begin position="474"/>
        <end position="483"/>
    </location>
</feature>
<dbReference type="CDD" id="cd06173">
    <property type="entry name" value="MFS_MefA_like"/>
    <property type="match status" value="1"/>
</dbReference>
<evidence type="ECO:0000313" key="9">
    <source>
        <dbReference type="EMBL" id="MFF5290872.1"/>
    </source>
</evidence>
<evidence type="ECO:0000256" key="7">
    <source>
        <dbReference type="SAM" id="Phobius"/>
    </source>
</evidence>
<evidence type="ECO:0000256" key="4">
    <source>
        <dbReference type="ARBA" id="ARBA00022989"/>
    </source>
</evidence>
<feature type="transmembrane region" description="Helical" evidence="7">
    <location>
        <begin position="278"/>
        <end position="296"/>
    </location>
</feature>
<keyword evidence="3 7" id="KW-0812">Transmembrane</keyword>
<comment type="caution">
    <text evidence="9">The sequence shown here is derived from an EMBL/GenBank/DDBJ whole genome shotgun (WGS) entry which is preliminary data.</text>
</comment>
<dbReference type="PANTHER" id="PTHR23513">
    <property type="entry name" value="INTEGRAL MEMBRANE EFFLUX PROTEIN-RELATED"/>
    <property type="match status" value="1"/>
</dbReference>
<feature type="transmembrane region" description="Helical" evidence="7">
    <location>
        <begin position="331"/>
        <end position="354"/>
    </location>
</feature>
<feature type="transmembrane region" description="Helical" evidence="7">
    <location>
        <begin position="40"/>
        <end position="59"/>
    </location>
</feature>
<dbReference type="PANTHER" id="PTHR23513:SF11">
    <property type="entry name" value="STAPHYLOFERRIN A TRANSPORTER"/>
    <property type="match status" value="1"/>
</dbReference>
<keyword evidence="10" id="KW-1185">Reference proteome</keyword>
<name>A0ABW6WC29_9ACTN</name>
<dbReference type="InterPro" id="IPR020846">
    <property type="entry name" value="MFS_dom"/>
</dbReference>
<reference evidence="9 10" key="1">
    <citation type="submission" date="2024-10" db="EMBL/GenBank/DDBJ databases">
        <title>The Natural Products Discovery Center: Release of the First 8490 Sequenced Strains for Exploring Actinobacteria Biosynthetic Diversity.</title>
        <authorList>
            <person name="Kalkreuter E."/>
            <person name="Kautsar S.A."/>
            <person name="Yang D."/>
            <person name="Bader C.D."/>
            <person name="Teijaro C.N."/>
            <person name="Fluegel L."/>
            <person name="Davis C.M."/>
            <person name="Simpson J.R."/>
            <person name="Lauterbach L."/>
            <person name="Steele A.D."/>
            <person name="Gui C."/>
            <person name="Meng S."/>
            <person name="Li G."/>
            <person name="Viehrig K."/>
            <person name="Ye F."/>
            <person name="Su P."/>
            <person name="Kiefer A.F."/>
            <person name="Nichols A."/>
            <person name="Cepeda A.J."/>
            <person name="Yan W."/>
            <person name="Fan B."/>
            <person name="Jiang Y."/>
            <person name="Adhikari A."/>
            <person name="Zheng C.-J."/>
            <person name="Schuster L."/>
            <person name="Cowan T.M."/>
            <person name="Smanski M.J."/>
            <person name="Chevrette M.G."/>
            <person name="De Carvalho L.P.S."/>
            <person name="Shen B."/>
        </authorList>
    </citation>
    <scope>NUCLEOTIDE SEQUENCE [LARGE SCALE GENOMIC DNA]</scope>
    <source>
        <strain evidence="9 10">NPDC000087</strain>
    </source>
</reference>
<proteinExistence type="predicted"/>
<accession>A0ABW6WC29</accession>
<evidence type="ECO:0000259" key="8">
    <source>
        <dbReference type="PROSITE" id="PS50850"/>
    </source>
</evidence>
<feature type="transmembrane region" description="Helical" evidence="7">
    <location>
        <begin position="187"/>
        <end position="207"/>
    </location>
</feature>
<dbReference type="RefSeq" id="WP_020514547.1">
    <property type="nucleotide sequence ID" value="NZ_JBIAZU010000003.1"/>
</dbReference>
<evidence type="ECO:0000256" key="3">
    <source>
        <dbReference type="ARBA" id="ARBA00022692"/>
    </source>
</evidence>
<feature type="domain" description="Major facilitator superfamily (MFS) profile" evidence="8">
    <location>
        <begin position="238"/>
        <end position="483"/>
    </location>
</feature>
<organism evidence="9 10">
    <name type="scientific">Paractinoplanes globisporus</name>
    <dbReference type="NCBI Taxonomy" id="113565"/>
    <lineage>
        <taxon>Bacteria</taxon>
        <taxon>Bacillati</taxon>
        <taxon>Actinomycetota</taxon>
        <taxon>Actinomycetes</taxon>
        <taxon>Micromonosporales</taxon>
        <taxon>Micromonosporaceae</taxon>
        <taxon>Paractinoplanes</taxon>
    </lineage>
</organism>
<keyword evidence="4 7" id="KW-1133">Transmembrane helix</keyword>
<evidence type="ECO:0000313" key="10">
    <source>
        <dbReference type="Proteomes" id="UP001602245"/>
    </source>
</evidence>
<dbReference type="Pfam" id="PF07690">
    <property type="entry name" value="MFS_1"/>
    <property type="match status" value="1"/>
</dbReference>
<feature type="transmembrane region" description="Helical" evidence="7">
    <location>
        <begin position="308"/>
        <end position="325"/>
    </location>
</feature>
<evidence type="ECO:0000256" key="6">
    <source>
        <dbReference type="SAM" id="MobiDB-lite"/>
    </source>
</evidence>
<protein>
    <submittedName>
        <fullName evidence="9">MFS transporter</fullName>
    </submittedName>
</protein>
<dbReference type="EMBL" id="JBIAZU010000003">
    <property type="protein sequence ID" value="MFF5290872.1"/>
    <property type="molecule type" value="Genomic_DNA"/>
</dbReference>
<feature type="transmembrane region" description="Helical" evidence="7">
    <location>
        <begin position="110"/>
        <end position="129"/>
    </location>
</feature>
<gene>
    <name evidence="9" type="ORF">ACFY35_15620</name>
</gene>
<comment type="subcellular location">
    <subcellularLocation>
        <location evidence="1">Cell membrane</location>
        <topology evidence="1">Multi-pass membrane protein</topology>
    </subcellularLocation>
</comment>
<dbReference type="Proteomes" id="UP001602245">
    <property type="component" value="Unassembled WGS sequence"/>
</dbReference>
<dbReference type="PROSITE" id="PS50850">
    <property type="entry name" value="MFS"/>
    <property type="match status" value="1"/>
</dbReference>
<feature type="region of interest" description="Disordered" evidence="6">
    <location>
        <begin position="455"/>
        <end position="483"/>
    </location>
</feature>
<dbReference type="InterPro" id="IPR036259">
    <property type="entry name" value="MFS_trans_sf"/>
</dbReference>
<dbReference type="Gene3D" id="1.20.1250.20">
    <property type="entry name" value="MFS general substrate transporter like domains"/>
    <property type="match status" value="1"/>
</dbReference>
<evidence type="ECO:0000256" key="5">
    <source>
        <dbReference type="ARBA" id="ARBA00023136"/>
    </source>
</evidence>
<dbReference type="InterPro" id="IPR011701">
    <property type="entry name" value="MFS"/>
</dbReference>
<feature type="transmembrane region" description="Helical" evidence="7">
    <location>
        <begin position="392"/>
        <end position="413"/>
    </location>
</feature>
<dbReference type="SUPFAM" id="SSF103473">
    <property type="entry name" value="MFS general substrate transporter"/>
    <property type="match status" value="1"/>
</dbReference>
<sequence length="483" mass="50726">MSEEPARTANTPDAVTESDRPVTFRDVFALREYRAIYSSLLVNWVGDYLAKAAVTLLVYQQSDSVLLSAAAFGVSFLPWIIGGTLLSALAERYPYRRVLIACDLLRTVPILLLLVPHLPIAAMVLLVFLSSLGAPPTQSARSALLPHLVGRDKLPTAIAINQTTTQAAQVFGYMAGATIATAISPQLALAVDAVTFVLSAAFIAGGVRPRPAAQARSQRTDLLHESAEGVRLVFGRRVLRAIVVLICLTGMIIIVPEGLAAAWAALDSTDPAARGLDQGLIMAASPIGFVVGGLLTTRLAGPARRNRLIRPFAVLAPLVLVPAILDPPPSVVALLVALSGAAVGGLSPTLNGMFVLMIPHGYRARAYGVVQTGMQLSQFAGVIAGGLLADRFWLPLVVGAWSIGGVVVMLALVARWPSSREFEAAIAEAAATIPPSVPAPAVPVETHVYQPHHAATTPGETTAASKPYKPHHAATTSVTPERP</sequence>
<keyword evidence="2" id="KW-1003">Cell membrane</keyword>
<evidence type="ECO:0000256" key="2">
    <source>
        <dbReference type="ARBA" id="ARBA00022475"/>
    </source>
</evidence>
<feature type="transmembrane region" description="Helical" evidence="7">
    <location>
        <begin position="366"/>
        <end position="386"/>
    </location>
</feature>